<dbReference type="Proteomes" id="UP000694892">
    <property type="component" value="Chromosome 6L"/>
</dbReference>
<keyword evidence="1" id="KW-0732">Signal</keyword>
<evidence type="ECO:0000313" key="3">
    <source>
        <dbReference type="Proteomes" id="UP000694892"/>
    </source>
</evidence>
<protein>
    <recommendedName>
        <fullName evidence="4">Secreted protein</fullName>
    </recommendedName>
</protein>
<organism evidence="2 3">
    <name type="scientific">Xenopus laevis</name>
    <name type="common">African clawed frog</name>
    <dbReference type="NCBI Taxonomy" id="8355"/>
    <lineage>
        <taxon>Eukaryota</taxon>
        <taxon>Metazoa</taxon>
        <taxon>Chordata</taxon>
        <taxon>Craniata</taxon>
        <taxon>Vertebrata</taxon>
        <taxon>Euteleostomi</taxon>
        <taxon>Amphibia</taxon>
        <taxon>Batrachia</taxon>
        <taxon>Anura</taxon>
        <taxon>Pipoidea</taxon>
        <taxon>Pipidae</taxon>
        <taxon>Xenopodinae</taxon>
        <taxon>Xenopus</taxon>
        <taxon>Xenopus</taxon>
    </lineage>
</organism>
<name>A0A974HFC9_XENLA</name>
<reference evidence="3" key="1">
    <citation type="journal article" date="2016" name="Nature">
        <title>Genome evolution in the allotetraploid frog Xenopus laevis.</title>
        <authorList>
            <person name="Session A.M."/>
            <person name="Uno Y."/>
            <person name="Kwon T."/>
            <person name="Chapman J.A."/>
            <person name="Toyoda A."/>
            <person name="Takahashi S."/>
            <person name="Fukui A."/>
            <person name="Hikosaka A."/>
            <person name="Suzuki A."/>
            <person name="Kondo M."/>
            <person name="van Heeringen S.J."/>
            <person name="Quigley I."/>
            <person name="Heinz S."/>
            <person name="Ogino H."/>
            <person name="Ochi H."/>
            <person name="Hellsten U."/>
            <person name="Lyons J.B."/>
            <person name="Simakov O."/>
            <person name="Putnam N."/>
            <person name="Stites J."/>
            <person name="Kuroki Y."/>
            <person name="Tanaka T."/>
            <person name="Michiue T."/>
            <person name="Watanabe M."/>
            <person name="Bogdanovic O."/>
            <person name="Lister R."/>
            <person name="Georgiou G."/>
            <person name="Paranjpe S.S."/>
            <person name="van Kruijsbergen I."/>
            <person name="Shu S."/>
            <person name="Carlson J."/>
            <person name="Kinoshita T."/>
            <person name="Ohta Y."/>
            <person name="Mawaribuchi S."/>
            <person name="Jenkins J."/>
            <person name="Grimwood J."/>
            <person name="Schmutz J."/>
            <person name="Mitros T."/>
            <person name="Mozaffari S.V."/>
            <person name="Suzuki Y."/>
            <person name="Haramoto Y."/>
            <person name="Yamamoto T.S."/>
            <person name="Takagi C."/>
            <person name="Heald R."/>
            <person name="Miller K."/>
            <person name="Haudenschild C."/>
            <person name="Kitzman J."/>
            <person name="Nakayama T."/>
            <person name="Izutsu Y."/>
            <person name="Robert J."/>
            <person name="Fortriede J."/>
            <person name="Burns K."/>
            <person name="Lotay V."/>
            <person name="Karimi K."/>
            <person name="Yasuoka Y."/>
            <person name="Dichmann D.S."/>
            <person name="Flajnik M.F."/>
            <person name="Houston D.W."/>
            <person name="Shendure J."/>
            <person name="DuPasquier L."/>
            <person name="Vize P.D."/>
            <person name="Zorn A.M."/>
            <person name="Ito M."/>
            <person name="Marcotte E.M."/>
            <person name="Wallingford J.B."/>
            <person name="Ito Y."/>
            <person name="Asashima M."/>
            <person name="Ueno N."/>
            <person name="Matsuda Y."/>
            <person name="Veenstra G.J."/>
            <person name="Fujiyama A."/>
            <person name="Harland R.M."/>
            <person name="Taira M."/>
            <person name="Rokhsar D.S."/>
        </authorList>
    </citation>
    <scope>NUCLEOTIDE SEQUENCE [LARGE SCALE GENOMIC DNA]</scope>
    <source>
        <strain evidence="3">J</strain>
    </source>
</reference>
<feature type="signal peptide" evidence="1">
    <location>
        <begin position="1"/>
        <end position="23"/>
    </location>
</feature>
<evidence type="ECO:0008006" key="4">
    <source>
        <dbReference type="Google" id="ProtNLM"/>
    </source>
</evidence>
<gene>
    <name evidence="2" type="ORF">XELAEV_18031092mg</name>
</gene>
<proteinExistence type="predicted"/>
<sequence length="139" mass="15377">MNQMHMISKRHIVVALTLHPALSLLPNKPICQRNPASALVFACASLMMTRKCHAQLLSVTFFSAHLYRLNSLTATGVMQKQVHQPNTNAVQRSKENKQSATSSLNTAIIIRSIHNVALIMQSPIDHTQPVNTTTGKRTL</sequence>
<evidence type="ECO:0000256" key="1">
    <source>
        <dbReference type="SAM" id="SignalP"/>
    </source>
</evidence>
<accession>A0A974HFC9</accession>
<dbReference type="AlphaFoldDB" id="A0A974HFC9"/>
<dbReference type="EMBL" id="CM004476">
    <property type="protein sequence ID" value="OCT75905.1"/>
    <property type="molecule type" value="Genomic_DNA"/>
</dbReference>
<feature type="chain" id="PRO_5037202520" description="Secreted protein" evidence="1">
    <location>
        <begin position="24"/>
        <end position="139"/>
    </location>
</feature>
<evidence type="ECO:0000313" key="2">
    <source>
        <dbReference type="EMBL" id="OCT75905.1"/>
    </source>
</evidence>